<dbReference type="AlphaFoldDB" id="A0A2G9UHS8"/>
<evidence type="ECO:0000313" key="2">
    <source>
        <dbReference type="EMBL" id="PIO69794.1"/>
    </source>
</evidence>
<evidence type="ECO:0000256" key="1">
    <source>
        <dbReference type="SAM" id="SignalP"/>
    </source>
</evidence>
<keyword evidence="3" id="KW-1185">Reference proteome</keyword>
<feature type="chain" id="PRO_5013795869" evidence="1">
    <location>
        <begin position="16"/>
        <end position="70"/>
    </location>
</feature>
<proteinExistence type="predicted"/>
<name>A0A2G9UHS8_TELCI</name>
<protein>
    <submittedName>
        <fullName evidence="2">Uncharacterized protein</fullName>
    </submittedName>
</protein>
<dbReference type="EMBL" id="KZ346514">
    <property type="protein sequence ID" value="PIO69794.1"/>
    <property type="molecule type" value="Genomic_DNA"/>
</dbReference>
<feature type="signal peptide" evidence="1">
    <location>
        <begin position="1"/>
        <end position="15"/>
    </location>
</feature>
<dbReference type="Proteomes" id="UP000230423">
    <property type="component" value="Unassembled WGS sequence"/>
</dbReference>
<evidence type="ECO:0000313" key="3">
    <source>
        <dbReference type="Proteomes" id="UP000230423"/>
    </source>
</evidence>
<sequence length="70" mass="7542">MTLTTLASMVYMVYAGAHPTIVSCGSVHFNSTDEACLSLAALRESTGCVPVLEYQFKSVNVDVRTIKISL</sequence>
<dbReference type="OrthoDB" id="3936150at2759"/>
<gene>
    <name evidence="2" type="ORF">TELCIR_08372</name>
</gene>
<accession>A0A2G9UHS8</accession>
<organism evidence="2 3">
    <name type="scientific">Teladorsagia circumcincta</name>
    <name type="common">Brown stomach worm</name>
    <name type="synonym">Ostertagia circumcincta</name>
    <dbReference type="NCBI Taxonomy" id="45464"/>
    <lineage>
        <taxon>Eukaryota</taxon>
        <taxon>Metazoa</taxon>
        <taxon>Ecdysozoa</taxon>
        <taxon>Nematoda</taxon>
        <taxon>Chromadorea</taxon>
        <taxon>Rhabditida</taxon>
        <taxon>Rhabditina</taxon>
        <taxon>Rhabditomorpha</taxon>
        <taxon>Strongyloidea</taxon>
        <taxon>Trichostrongylidae</taxon>
        <taxon>Teladorsagia</taxon>
    </lineage>
</organism>
<reference evidence="2 3" key="1">
    <citation type="submission" date="2015-09" db="EMBL/GenBank/DDBJ databases">
        <title>Draft genome of the parasitic nematode Teladorsagia circumcincta isolate WARC Sus (inbred).</title>
        <authorList>
            <person name="Mitreva M."/>
        </authorList>
    </citation>
    <scope>NUCLEOTIDE SEQUENCE [LARGE SCALE GENOMIC DNA]</scope>
    <source>
        <strain evidence="2 3">S</strain>
    </source>
</reference>
<keyword evidence="1" id="KW-0732">Signal</keyword>